<dbReference type="EMBL" id="LSYV01000006">
    <property type="protein sequence ID" value="KXZ54114.1"/>
    <property type="molecule type" value="Genomic_DNA"/>
</dbReference>
<feature type="compositionally biased region" description="Low complexity" evidence="1">
    <location>
        <begin position="54"/>
        <end position="79"/>
    </location>
</feature>
<dbReference type="Proteomes" id="UP000075714">
    <property type="component" value="Unassembled WGS sequence"/>
</dbReference>
<evidence type="ECO:0000256" key="2">
    <source>
        <dbReference type="SAM" id="Phobius"/>
    </source>
</evidence>
<feature type="compositionally biased region" description="Pro residues" evidence="1">
    <location>
        <begin position="601"/>
        <end position="610"/>
    </location>
</feature>
<evidence type="ECO:0000313" key="3">
    <source>
        <dbReference type="EMBL" id="KXZ54114.1"/>
    </source>
</evidence>
<organism evidence="3 4">
    <name type="scientific">Gonium pectorale</name>
    <name type="common">Green alga</name>
    <dbReference type="NCBI Taxonomy" id="33097"/>
    <lineage>
        <taxon>Eukaryota</taxon>
        <taxon>Viridiplantae</taxon>
        <taxon>Chlorophyta</taxon>
        <taxon>core chlorophytes</taxon>
        <taxon>Chlorophyceae</taxon>
        <taxon>CS clade</taxon>
        <taxon>Chlamydomonadales</taxon>
        <taxon>Volvocaceae</taxon>
        <taxon>Gonium</taxon>
    </lineage>
</organism>
<proteinExistence type="predicted"/>
<feature type="compositionally biased region" description="Low complexity" evidence="1">
    <location>
        <begin position="296"/>
        <end position="305"/>
    </location>
</feature>
<feature type="compositionally biased region" description="Gly residues" evidence="1">
    <location>
        <begin position="659"/>
        <end position="670"/>
    </location>
</feature>
<evidence type="ECO:0000256" key="1">
    <source>
        <dbReference type="SAM" id="MobiDB-lite"/>
    </source>
</evidence>
<feature type="transmembrane region" description="Helical" evidence="2">
    <location>
        <begin position="128"/>
        <end position="148"/>
    </location>
</feature>
<feature type="transmembrane region" description="Helical" evidence="2">
    <location>
        <begin position="350"/>
        <end position="370"/>
    </location>
</feature>
<protein>
    <submittedName>
        <fullName evidence="3">Uncharacterized protein</fullName>
    </submittedName>
</protein>
<feature type="transmembrane region" description="Helical" evidence="2">
    <location>
        <begin position="103"/>
        <end position="122"/>
    </location>
</feature>
<feature type="region of interest" description="Disordered" evidence="1">
    <location>
        <begin position="523"/>
        <end position="562"/>
    </location>
</feature>
<feature type="region of interest" description="Disordered" evidence="1">
    <location>
        <begin position="260"/>
        <end position="305"/>
    </location>
</feature>
<feature type="transmembrane region" description="Helical" evidence="2">
    <location>
        <begin position="420"/>
        <end position="445"/>
    </location>
</feature>
<feature type="region of interest" description="Disordered" evidence="1">
    <location>
        <begin position="659"/>
        <end position="713"/>
    </location>
</feature>
<name>A0A150GWD4_GONPE</name>
<evidence type="ECO:0000313" key="4">
    <source>
        <dbReference type="Proteomes" id="UP000075714"/>
    </source>
</evidence>
<reference evidence="4" key="1">
    <citation type="journal article" date="2016" name="Nat. Commun.">
        <title>The Gonium pectorale genome demonstrates co-option of cell cycle regulation during the evolution of multicellularity.</title>
        <authorList>
            <person name="Hanschen E.R."/>
            <person name="Marriage T.N."/>
            <person name="Ferris P.J."/>
            <person name="Hamaji T."/>
            <person name="Toyoda A."/>
            <person name="Fujiyama A."/>
            <person name="Neme R."/>
            <person name="Noguchi H."/>
            <person name="Minakuchi Y."/>
            <person name="Suzuki M."/>
            <person name="Kawai-Toyooka H."/>
            <person name="Smith D.R."/>
            <person name="Sparks H."/>
            <person name="Anderson J."/>
            <person name="Bakaric R."/>
            <person name="Luria V."/>
            <person name="Karger A."/>
            <person name="Kirschner M.W."/>
            <person name="Durand P.M."/>
            <person name="Michod R.E."/>
            <person name="Nozaki H."/>
            <person name="Olson B.J."/>
        </authorList>
    </citation>
    <scope>NUCLEOTIDE SEQUENCE [LARGE SCALE GENOMIC DNA]</scope>
    <source>
        <strain evidence="4">NIES-2863</strain>
    </source>
</reference>
<sequence>MREVARSAFRGYAPEPYGFTAREPSNPLATRQPAETYPAGPDASEGAGDGARETSAAGASRTGSADPRVGGSSSSAPPGGAAPGRPNPHEAPVWGKYIRTAQWVLALVALSLVAASRGWAGLPPFRFLLAMAVMTLVFVLTLGALEWVSRARRLLLPLNTAFDCLWTLLCATAGVSAAAGLGLRLPLRMGCVGSSDCAQLKAATGMMFGLALLAGLSLAYEVLLWRAGWGGLPPDSRLRSAAEYLQIRKKASVRILQPSFATSAPPAGPGGSSPAEGGPRGSGGGRDAGPGGGLPVSTGAETATGGGSAAAASGVSSVGSSGGGGVLGQAGRMSATCIVKEASWLARLFLLLRSLQVLLAAAALGAMASVPRYRATTAYALLVGSQAAGLALAAGLGAWQALRAIRPGFYPLARRGTRAYLALSAVVDAVLWPLVAAAAVAAAAVSTLPCVRVVVGGGVAMLIRVHAGCSSYDRAAAALALLSAPVWLASAGLSLAAAHEGTATAGLLRRHRTQAQEAHLLMTRTSGSSVARNGSAAPAPTAAAATTGTAGSSVSSDDSGGPAGMSRYNPFAFAPNPFGGRGGGGASGAAAAATTGGQEQPPQPPQPPPEGGGDNPFLQAKDGTYRQYDERDDSLVADDALPAGAAAARARLGAGVGGGGRPVGHMGHGAGPRPWAGAASAPELRSGGAGAGSGGGYVGTGDEDEGLEVPQVRGELPVRSKAVFTIE</sequence>
<dbReference type="AlphaFoldDB" id="A0A150GWD4"/>
<comment type="caution">
    <text evidence="3">The sequence shown here is derived from an EMBL/GenBank/DDBJ whole genome shotgun (WGS) entry which is preliminary data.</text>
</comment>
<feature type="compositionally biased region" description="Gly residues" evidence="1">
    <location>
        <begin position="687"/>
        <end position="699"/>
    </location>
</feature>
<accession>A0A150GWD4</accession>
<keyword evidence="2" id="KW-0812">Transmembrane</keyword>
<feature type="compositionally biased region" description="Low complexity" evidence="1">
    <location>
        <begin position="534"/>
        <end position="560"/>
    </location>
</feature>
<feature type="region of interest" description="Disordered" evidence="1">
    <location>
        <begin position="576"/>
        <end position="620"/>
    </location>
</feature>
<keyword evidence="2" id="KW-0472">Membrane</keyword>
<feature type="compositionally biased region" description="Low complexity" evidence="1">
    <location>
        <begin position="588"/>
        <end position="600"/>
    </location>
</feature>
<feature type="transmembrane region" description="Helical" evidence="2">
    <location>
        <begin position="203"/>
        <end position="223"/>
    </location>
</feature>
<feature type="region of interest" description="Disordered" evidence="1">
    <location>
        <begin position="1"/>
        <end position="88"/>
    </location>
</feature>
<keyword evidence="4" id="KW-1185">Reference proteome</keyword>
<gene>
    <name evidence="3" type="ORF">GPECTOR_5g216</name>
</gene>
<feature type="compositionally biased region" description="Gly residues" evidence="1">
    <location>
        <begin position="278"/>
        <end position="294"/>
    </location>
</feature>
<feature type="transmembrane region" description="Helical" evidence="2">
    <location>
        <begin position="376"/>
        <end position="399"/>
    </location>
</feature>
<keyword evidence="2" id="KW-1133">Transmembrane helix</keyword>
<feature type="transmembrane region" description="Helical" evidence="2">
    <location>
        <begin position="160"/>
        <end position="183"/>
    </location>
</feature>
<dbReference type="OrthoDB" id="551022at2759"/>
<feature type="compositionally biased region" description="Polar residues" evidence="1">
    <location>
        <begin position="523"/>
        <end position="532"/>
    </location>
</feature>